<proteinExistence type="predicted"/>
<comment type="caution">
    <text evidence="1">The sequence shown here is derived from an EMBL/GenBank/DDBJ whole genome shotgun (WGS) entry which is preliminary data.</text>
</comment>
<dbReference type="RefSeq" id="WP_109670400.1">
    <property type="nucleotide sequence ID" value="NZ_QGGH01000011.1"/>
</dbReference>
<gene>
    <name evidence="1" type="ORF">C8D77_11196</name>
</gene>
<evidence type="ECO:0000313" key="1">
    <source>
        <dbReference type="EMBL" id="PWJ88374.1"/>
    </source>
</evidence>
<dbReference type="EMBL" id="QGGH01000011">
    <property type="protein sequence ID" value="PWJ88374.1"/>
    <property type="molecule type" value="Genomic_DNA"/>
</dbReference>
<dbReference type="Proteomes" id="UP000245631">
    <property type="component" value="Unassembled WGS sequence"/>
</dbReference>
<sequence length="93" mass="9835">MGTFSQALTYSAWTAIADGSTDGSFGIQLIQGDVAVFIGDTEPNIDEDQFMILSISGTRELSSTLGTDQLVYARATHDRDGTAEIRGFTAPAA</sequence>
<reference evidence="1 2" key="1">
    <citation type="submission" date="2018-05" db="EMBL/GenBank/DDBJ databases">
        <title>Genomic Encyclopedia of Type Strains, Phase IV (KMG-IV): sequencing the most valuable type-strain genomes for metagenomic binning, comparative biology and taxonomic classification.</title>
        <authorList>
            <person name="Goeker M."/>
        </authorList>
    </citation>
    <scope>NUCLEOTIDE SEQUENCE [LARGE SCALE GENOMIC DNA]</scope>
    <source>
        <strain evidence="1 2">DSM 2626</strain>
    </source>
</reference>
<evidence type="ECO:0000313" key="2">
    <source>
        <dbReference type="Proteomes" id="UP000245631"/>
    </source>
</evidence>
<name>A0A8E3B2W7_RHILI</name>
<organism evidence="1 2">
    <name type="scientific">Rhizobium loti</name>
    <name type="common">Mesorhizobium loti</name>
    <dbReference type="NCBI Taxonomy" id="381"/>
    <lineage>
        <taxon>Bacteria</taxon>
        <taxon>Pseudomonadati</taxon>
        <taxon>Pseudomonadota</taxon>
        <taxon>Alphaproteobacteria</taxon>
        <taxon>Hyphomicrobiales</taxon>
        <taxon>Phyllobacteriaceae</taxon>
        <taxon>Mesorhizobium</taxon>
    </lineage>
</organism>
<accession>A0A8E3B2W7</accession>
<dbReference type="AlphaFoldDB" id="A0A8E3B2W7"/>
<protein>
    <submittedName>
        <fullName evidence="1">Uncharacterized protein</fullName>
    </submittedName>
</protein>
<dbReference type="GeneID" id="61054871"/>